<organism evidence="2 3">
    <name type="scientific">Malus baccata</name>
    <name type="common">Siberian crab apple</name>
    <name type="synonym">Pyrus baccata</name>
    <dbReference type="NCBI Taxonomy" id="106549"/>
    <lineage>
        <taxon>Eukaryota</taxon>
        <taxon>Viridiplantae</taxon>
        <taxon>Streptophyta</taxon>
        <taxon>Embryophyta</taxon>
        <taxon>Tracheophyta</taxon>
        <taxon>Spermatophyta</taxon>
        <taxon>Magnoliopsida</taxon>
        <taxon>eudicotyledons</taxon>
        <taxon>Gunneridae</taxon>
        <taxon>Pentapetalae</taxon>
        <taxon>rosids</taxon>
        <taxon>fabids</taxon>
        <taxon>Rosales</taxon>
        <taxon>Rosaceae</taxon>
        <taxon>Amygdaloideae</taxon>
        <taxon>Maleae</taxon>
        <taxon>Malus</taxon>
    </lineage>
</organism>
<protein>
    <submittedName>
        <fullName evidence="2">Uncharacterized protein</fullName>
    </submittedName>
</protein>
<reference evidence="2 3" key="1">
    <citation type="journal article" date="2019" name="G3 (Bethesda)">
        <title>Sequencing of a Wild Apple (Malus baccata) Genome Unravels the Differences Between Cultivated and Wild Apple Species Regarding Disease Resistance and Cold Tolerance.</title>
        <authorList>
            <person name="Chen X."/>
        </authorList>
    </citation>
    <scope>NUCLEOTIDE SEQUENCE [LARGE SCALE GENOMIC DNA]</scope>
    <source>
        <strain evidence="3">cv. Shandingzi</strain>
        <tissue evidence="2">Leaves</tissue>
    </source>
</reference>
<dbReference type="Proteomes" id="UP000315295">
    <property type="component" value="Unassembled WGS sequence"/>
</dbReference>
<proteinExistence type="predicted"/>
<dbReference type="EMBL" id="VIEB01001211">
    <property type="protein sequence ID" value="TQD74164.1"/>
    <property type="molecule type" value="Genomic_DNA"/>
</dbReference>
<accession>A0A540KIX5</accession>
<feature type="compositionally biased region" description="Gly residues" evidence="1">
    <location>
        <begin position="27"/>
        <end position="36"/>
    </location>
</feature>
<keyword evidence="3" id="KW-1185">Reference proteome</keyword>
<evidence type="ECO:0000313" key="3">
    <source>
        <dbReference type="Proteomes" id="UP000315295"/>
    </source>
</evidence>
<name>A0A540KIX5_MALBA</name>
<dbReference type="AlphaFoldDB" id="A0A540KIX5"/>
<evidence type="ECO:0000256" key="1">
    <source>
        <dbReference type="SAM" id="MobiDB-lite"/>
    </source>
</evidence>
<feature type="region of interest" description="Disordered" evidence="1">
    <location>
        <begin position="17"/>
        <end position="40"/>
    </location>
</feature>
<evidence type="ECO:0000313" key="2">
    <source>
        <dbReference type="EMBL" id="TQD74164.1"/>
    </source>
</evidence>
<gene>
    <name evidence="2" type="ORF">C1H46_040301</name>
</gene>
<feature type="region of interest" description="Disordered" evidence="1">
    <location>
        <begin position="68"/>
        <end position="89"/>
    </location>
</feature>
<sequence>MLWGFSGEKARNTRAAIMPTGKNKSMNGGGGSGGSIKGRTTMHNARTASTSTDPKLIHCTMILTKSSDFRPRPCLSSPHQRKCPNATSANDKVDEKFLWIPKTQVARSSTPTSTRKATNE</sequence>
<comment type="caution">
    <text evidence="2">The sequence shown here is derived from an EMBL/GenBank/DDBJ whole genome shotgun (WGS) entry which is preliminary data.</text>
</comment>